<evidence type="ECO:0000256" key="1">
    <source>
        <dbReference type="ARBA" id="ARBA00004651"/>
    </source>
</evidence>
<sequence length="152" mass="17546">MALTDLLLMFCIAALLLFAIYHDVVLPRRKGVTLLRVALRRRHLPDSAIFIGLLLILLWKNISNAGPVLTTTLIMVLCALTLWVFWLRRPVLLMKQEGLFDNGIWIRYARIAAINLSPEGVLMMQLERRRLLIAVHTLDDLERIWHTLLTAR</sequence>
<comment type="caution">
    <text evidence="8">The sequence shown here is derived from an EMBL/GenBank/DDBJ whole genome shotgun (WGS) entry which is preliminary data.</text>
</comment>
<comment type="caution">
    <text evidence="7">Lacks conserved residue(s) required for the propagation of feature annotation.</text>
</comment>
<evidence type="ECO:0000256" key="6">
    <source>
        <dbReference type="ARBA" id="ARBA00023136"/>
    </source>
</evidence>
<comment type="subcellular location">
    <subcellularLocation>
        <location evidence="1 7">Cell membrane</location>
        <topology evidence="1 7">Multi-pass membrane protein</topology>
    </subcellularLocation>
</comment>
<accession>A0ABS1Z0N2</accession>
<evidence type="ECO:0000313" key="9">
    <source>
        <dbReference type="Proteomes" id="UP000809137"/>
    </source>
</evidence>
<keyword evidence="9" id="KW-1185">Reference proteome</keyword>
<evidence type="ECO:0000256" key="5">
    <source>
        <dbReference type="ARBA" id="ARBA00022989"/>
    </source>
</evidence>
<reference evidence="8 9" key="1">
    <citation type="submission" date="2021-01" db="EMBL/GenBank/DDBJ databases">
        <title>Complete genome sequence of Pantoea eucrina OB49, a heavy metal tolerant bacterium with PGPR potential isolated from wheat in Algeria.</title>
        <authorList>
            <person name="Lekired A."/>
            <person name="Ouzari I.H."/>
        </authorList>
    </citation>
    <scope>NUCLEOTIDE SEQUENCE [LARGE SCALE GENOMIC DNA]</scope>
    <source>
        <strain evidence="8 9">OB49</strain>
    </source>
</reference>
<dbReference type="HAMAP" id="MF_01071">
    <property type="entry name" value="UPF0266"/>
    <property type="match status" value="1"/>
</dbReference>
<evidence type="ECO:0000256" key="4">
    <source>
        <dbReference type="ARBA" id="ARBA00022692"/>
    </source>
</evidence>
<dbReference type="Pfam" id="PF06173">
    <property type="entry name" value="DUF986"/>
    <property type="match status" value="1"/>
</dbReference>
<proteinExistence type="inferred from homology"/>
<keyword evidence="6 7" id="KW-0472">Membrane</keyword>
<keyword evidence="4 7" id="KW-0812">Transmembrane</keyword>
<keyword evidence="5 7" id="KW-1133">Transmembrane helix</keyword>
<feature type="transmembrane region" description="Helical" evidence="7">
    <location>
        <begin position="6"/>
        <end position="24"/>
    </location>
</feature>
<keyword evidence="3 7" id="KW-1003">Cell membrane</keyword>
<dbReference type="InterPro" id="IPR009328">
    <property type="entry name" value="DUF986"/>
</dbReference>
<dbReference type="NCBIfam" id="NF002791">
    <property type="entry name" value="PRK02913.1"/>
    <property type="match status" value="1"/>
</dbReference>
<evidence type="ECO:0000313" key="8">
    <source>
        <dbReference type="EMBL" id="MBM0745947.1"/>
    </source>
</evidence>
<evidence type="ECO:0000256" key="7">
    <source>
        <dbReference type="HAMAP-Rule" id="MF_01071"/>
    </source>
</evidence>
<evidence type="ECO:0000256" key="3">
    <source>
        <dbReference type="ARBA" id="ARBA00022475"/>
    </source>
</evidence>
<evidence type="ECO:0000256" key="2">
    <source>
        <dbReference type="ARBA" id="ARBA00009962"/>
    </source>
</evidence>
<feature type="transmembrane region" description="Helical" evidence="7">
    <location>
        <begin position="68"/>
        <end position="87"/>
    </location>
</feature>
<dbReference type="RefSeq" id="WP_039384768.1">
    <property type="nucleotide sequence ID" value="NZ_CP083448.1"/>
</dbReference>
<organism evidence="8 9">
    <name type="scientific">Pantoea eucrina</name>
    <dbReference type="NCBI Taxonomy" id="472693"/>
    <lineage>
        <taxon>Bacteria</taxon>
        <taxon>Pseudomonadati</taxon>
        <taxon>Pseudomonadota</taxon>
        <taxon>Gammaproteobacteria</taxon>
        <taxon>Enterobacterales</taxon>
        <taxon>Erwiniaceae</taxon>
        <taxon>Pantoea</taxon>
    </lineage>
</organism>
<dbReference type="EMBL" id="JAFCXS010000001">
    <property type="protein sequence ID" value="MBM0745947.1"/>
    <property type="molecule type" value="Genomic_DNA"/>
</dbReference>
<name>A0ABS1Z0N2_9GAMM</name>
<protein>
    <recommendedName>
        <fullName evidence="7">UPF0266 membrane protein JJB79_00715</fullName>
    </recommendedName>
</protein>
<dbReference type="Proteomes" id="UP000809137">
    <property type="component" value="Unassembled WGS sequence"/>
</dbReference>
<comment type="similarity">
    <text evidence="2 7">Belongs to the UPF0266 family.</text>
</comment>
<dbReference type="GeneID" id="84691459"/>
<gene>
    <name evidence="8" type="ORF">JJB79_00715</name>
</gene>